<evidence type="ECO:0000256" key="1">
    <source>
        <dbReference type="SAM" id="MobiDB-lite"/>
    </source>
</evidence>
<feature type="region of interest" description="Disordered" evidence="1">
    <location>
        <begin position="48"/>
        <end position="67"/>
    </location>
</feature>
<sequence>MGRVNRNAVALERDRAGGLRKQHFFGGSRLVCSGDAIRRRGIEVGFRPALRGGTAPRAGGQAKEAEE</sequence>
<protein>
    <submittedName>
        <fullName evidence="2">Uncharacterized protein</fullName>
    </submittedName>
</protein>
<organism evidence="2">
    <name type="scientific">bioreactor metagenome</name>
    <dbReference type="NCBI Taxonomy" id="1076179"/>
    <lineage>
        <taxon>unclassified sequences</taxon>
        <taxon>metagenomes</taxon>
        <taxon>ecological metagenomes</taxon>
    </lineage>
</organism>
<name>A0A645DJ25_9ZZZZ</name>
<gene>
    <name evidence="2" type="ORF">SDC9_136359</name>
</gene>
<comment type="caution">
    <text evidence="2">The sequence shown here is derived from an EMBL/GenBank/DDBJ whole genome shotgun (WGS) entry which is preliminary data.</text>
</comment>
<accession>A0A645DJ25</accession>
<dbReference type="EMBL" id="VSSQ01036712">
    <property type="protein sequence ID" value="MPM89251.1"/>
    <property type="molecule type" value="Genomic_DNA"/>
</dbReference>
<proteinExistence type="predicted"/>
<dbReference type="AlphaFoldDB" id="A0A645DJ25"/>
<reference evidence="2" key="1">
    <citation type="submission" date="2019-08" db="EMBL/GenBank/DDBJ databases">
        <authorList>
            <person name="Kucharzyk K."/>
            <person name="Murdoch R.W."/>
            <person name="Higgins S."/>
            <person name="Loffler F."/>
        </authorList>
    </citation>
    <scope>NUCLEOTIDE SEQUENCE</scope>
</reference>
<evidence type="ECO:0000313" key="2">
    <source>
        <dbReference type="EMBL" id="MPM89251.1"/>
    </source>
</evidence>